<feature type="transmembrane region" description="Helical" evidence="1">
    <location>
        <begin position="234"/>
        <end position="259"/>
    </location>
</feature>
<dbReference type="RefSeq" id="WP_019951693.1">
    <property type="nucleotide sequence ID" value="NZ_JBHLVX010000023.1"/>
</dbReference>
<feature type="transmembrane region" description="Helical" evidence="1">
    <location>
        <begin position="86"/>
        <end position="103"/>
    </location>
</feature>
<feature type="transmembrane region" description="Helical" evidence="1">
    <location>
        <begin position="183"/>
        <end position="203"/>
    </location>
</feature>
<feature type="transmembrane region" description="Helical" evidence="1">
    <location>
        <begin position="53"/>
        <end position="74"/>
    </location>
</feature>
<name>A0ABV6G235_9GAMM</name>
<sequence length="273" mass="29039">MESPLRAVGVALAGALIPWLFWLSATVSALVTLRRGLRPAAPVVIAAALPAGWWWMQGDAIPLASILLVTLMAIILRERFRWGETLLAGALVVAVLIQLGVFAPPNAAQLIAQVRSQAPEIDNLLSQYAGQGVDVDMLARLMIAAVTALMVMVAAIICLALARSWQAALYNPGGFREEFHRFRLSKLELAGAILMALVGVVGALPGAALMAWVPLLVAGIALVHGLIGIKSMSGLWLVGFYALLLTTWPTLVIVLLLALSDTFADLRGRLASR</sequence>
<accession>A0ABV6G235</accession>
<organism evidence="2 3">
    <name type="scientific">Kushneria aurantia</name>
    <dbReference type="NCBI Taxonomy" id="504092"/>
    <lineage>
        <taxon>Bacteria</taxon>
        <taxon>Pseudomonadati</taxon>
        <taxon>Pseudomonadota</taxon>
        <taxon>Gammaproteobacteria</taxon>
        <taxon>Oceanospirillales</taxon>
        <taxon>Halomonadaceae</taxon>
        <taxon>Kushneria</taxon>
    </lineage>
</organism>
<gene>
    <name evidence="2" type="ORF">ACFFHW_06895</name>
</gene>
<protein>
    <recommendedName>
        <fullName evidence="4">DUF2232 domain-containing protein</fullName>
    </recommendedName>
</protein>
<keyword evidence="1" id="KW-0472">Membrane</keyword>
<feature type="transmembrane region" description="Helical" evidence="1">
    <location>
        <begin position="141"/>
        <end position="162"/>
    </location>
</feature>
<dbReference type="Proteomes" id="UP001589814">
    <property type="component" value="Unassembled WGS sequence"/>
</dbReference>
<evidence type="ECO:0000313" key="3">
    <source>
        <dbReference type="Proteomes" id="UP001589814"/>
    </source>
</evidence>
<evidence type="ECO:0008006" key="4">
    <source>
        <dbReference type="Google" id="ProtNLM"/>
    </source>
</evidence>
<keyword evidence="1" id="KW-1133">Transmembrane helix</keyword>
<reference evidence="2 3" key="1">
    <citation type="submission" date="2024-09" db="EMBL/GenBank/DDBJ databases">
        <authorList>
            <person name="Sun Q."/>
            <person name="Mori K."/>
        </authorList>
    </citation>
    <scope>NUCLEOTIDE SEQUENCE [LARGE SCALE GENOMIC DNA]</scope>
    <source>
        <strain evidence="2 3">CCM 7415</strain>
    </source>
</reference>
<keyword evidence="1" id="KW-0812">Transmembrane</keyword>
<evidence type="ECO:0000256" key="1">
    <source>
        <dbReference type="SAM" id="Phobius"/>
    </source>
</evidence>
<proteinExistence type="predicted"/>
<keyword evidence="3" id="KW-1185">Reference proteome</keyword>
<evidence type="ECO:0000313" key="2">
    <source>
        <dbReference type="EMBL" id="MFC0267725.1"/>
    </source>
</evidence>
<feature type="transmembrane region" description="Helical" evidence="1">
    <location>
        <begin position="209"/>
        <end position="227"/>
    </location>
</feature>
<comment type="caution">
    <text evidence="2">The sequence shown here is derived from an EMBL/GenBank/DDBJ whole genome shotgun (WGS) entry which is preliminary data.</text>
</comment>
<dbReference type="EMBL" id="JBHLVX010000023">
    <property type="protein sequence ID" value="MFC0267725.1"/>
    <property type="molecule type" value="Genomic_DNA"/>
</dbReference>